<comment type="function">
    <text evidence="7">Sodium-phosphate symporter.</text>
</comment>
<evidence type="ECO:0000256" key="3">
    <source>
        <dbReference type="ARBA" id="ARBA00022592"/>
    </source>
</evidence>
<dbReference type="GO" id="GO:0005315">
    <property type="term" value="F:phosphate transmembrane transporter activity"/>
    <property type="evidence" value="ECO:0007669"/>
    <property type="project" value="InterPro"/>
</dbReference>
<sequence length="575" mass="62555">MAVFAQYDYLFAVGTIFAFLDAWNIGANDVANSWASSVSSRSVSYMQAMMGASVMEFTGALGVGGRVADTIRTKIVDPEEFVDSPAMLLLGMVCAVVASATYLTFATRFGFPVSTTHSLLGGVMGMGVGALGSSGITWVGYKENGSLDIQQGVVQVFLAWIIAPILSGVFGSLIFLFTKYGVLLRNNPAMKGLILVPFYFWLTASLIVMLLIWKGGSYEVNLTDAQIPGVIVAAGASWGLLMALTLVPWLYRVVIKEDWQLKGYHMLMGPMLLRRGPVPPPPENFQGVVRNFYEGHLTREELEARRAQQTSEVNQDLEANHEKKVVADNASEEAPGTTNHFQHKSLVGPKPDGPWYTGAFIWWAIKFAVLHGVDKDIVSSQSEKSVVAGDVEEIHARAAHYDNRAEFLYTFLQVMTAASASFVHGANDVANAVGPYASIYQIWQSGEIPGKKAQVPLWILAFGGAGIVLGLWTYGYNIMRNLGNRVTLMSPSRGFSMELGSVITIILATRLKLPVSTTQCITGAIVGVGLCNGDWRSINWRMVGWIYMGWFITVPTAGLISGILMAFISNAPNWS</sequence>
<keyword evidence="6 7" id="KW-0472">Membrane</keyword>
<comment type="similarity">
    <text evidence="7">Belongs to the inorganic phosphate transporter (PiT) (TC 2.A.20) family.</text>
</comment>
<dbReference type="Pfam" id="PF01384">
    <property type="entry name" value="PHO4"/>
    <property type="match status" value="1"/>
</dbReference>
<dbReference type="PANTHER" id="PTHR11101:SF80">
    <property type="entry name" value="PHOSPHATE TRANSPORTER"/>
    <property type="match status" value="1"/>
</dbReference>
<accession>A0A9W8W605</accession>
<evidence type="ECO:0000313" key="9">
    <source>
        <dbReference type="Proteomes" id="UP001140502"/>
    </source>
</evidence>
<dbReference type="GO" id="GO:0016020">
    <property type="term" value="C:membrane"/>
    <property type="evidence" value="ECO:0007669"/>
    <property type="project" value="UniProtKB-SubCell"/>
</dbReference>
<dbReference type="OrthoDB" id="260807at2759"/>
<comment type="subcellular location">
    <subcellularLocation>
        <location evidence="1 7">Membrane</location>
        <topology evidence="1 7">Multi-pass membrane protein</topology>
    </subcellularLocation>
</comment>
<proteinExistence type="inferred from homology"/>
<feature type="transmembrane region" description="Helical" evidence="7">
    <location>
        <begin position="455"/>
        <end position="474"/>
    </location>
</feature>
<protein>
    <recommendedName>
        <fullName evidence="7">Phosphate transporter</fullName>
    </recommendedName>
</protein>
<reference evidence="8" key="1">
    <citation type="submission" date="2022-10" db="EMBL/GenBank/DDBJ databases">
        <title>Tapping the CABI collections for fungal endophytes: first genome assemblies for Collariella, Neodidymelliopsis, Ascochyta clinopodiicola, Didymella pomorum, Didymosphaeria variabile, Neocosmospora piperis and Neocucurbitaria cava.</title>
        <authorList>
            <person name="Hill R."/>
        </authorList>
    </citation>
    <scope>NUCLEOTIDE SEQUENCE</scope>
    <source>
        <strain evidence="8">IMI 366586</strain>
    </source>
</reference>
<keyword evidence="4 7" id="KW-0812">Transmembrane</keyword>
<feature type="transmembrane region" description="Helical" evidence="7">
    <location>
        <begin position="189"/>
        <end position="213"/>
    </location>
</feature>
<dbReference type="InterPro" id="IPR001204">
    <property type="entry name" value="Phos_transporter"/>
</dbReference>
<keyword evidence="9" id="KW-1185">Reference proteome</keyword>
<keyword evidence="5 7" id="KW-1133">Transmembrane helix</keyword>
<evidence type="ECO:0000256" key="2">
    <source>
        <dbReference type="ARBA" id="ARBA00022448"/>
    </source>
</evidence>
<feature type="transmembrane region" description="Helical" evidence="7">
    <location>
        <begin position="545"/>
        <end position="568"/>
    </location>
</feature>
<evidence type="ECO:0000256" key="1">
    <source>
        <dbReference type="ARBA" id="ARBA00004141"/>
    </source>
</evidence>
<name>A0A9W8W605_9HYPO</name>
<evidence type="ECO:0000256" key="7">
    <source>
        <dbReference type="RuleBase" id="RU363058"/>
    </source>
</evidence>
<evidence type="ECO:0000256" key="4">
    <source>
        <dbReference type="ARBA" id="ARBA00022692"/>
    </source>
</evidence>
<dbReference type="GO" id="GO:0035435">
    <property type="term" value="P:phosphate ion transmembrane transport"/>
    <property type="evidence" value="ECO:0007669"/>
    <property type="project" value="TreeGrafter"/>
</dbReference>
<evidence type="ECO:0000256" key="5">
    <source>
        <dbReference type="ARBA" id="ARBA00022989"/>
    </source>
</evidence>
<evidence type="ECO:0000256" key="6">
    <source>
        <dbReference type="ARBA" id="ARBA00023136"/>
    </source>
</evidence>
<dbReference type="AlphaFoldDB" id="A0A9W8W605"/>
<gene>
    <name evidence="8" type="primary">PHO89_2</name>
    <name evidence="8" type="ORF">N0V84_009603</name>
</gene>
<organism evidence="8 9">
    <name type="scientific">Fusarium piperis</name>
    <dbReference type="NCBI Taxonomy" id="1435070"/>
    <lineage>
        <taxon>Eukaryota</taxon>
        <taxon>Fungi</taxon>
        <taxon>Dikarya</taxon>
        <taxon>Ascomycota</taxon>
        <taxon>Pezizomycotina</taxon>
        <taxon>Sordariomycetes</taxon>
        <taxon>Hypocreomycetidae</taxon>
        <taxon>Hypocreales</taxon>
        <taxon>Nectriaceae</taxon>
        <taxon>Fusarium</taxon>
        <taxon>Fusarium solani species complex</taxon>
    </lineage>
</organism>
<dbReference type="Proteomes" id="UP001140502">
    <property type="component" value="Unassembled WGS sequence"/>
</dbReference>
<feature type="transmembrane region" description="Helical" evidence="7">
    <location>
        <begin position="119"/>
        <end position="141"/>
    </location>
</feature>
<feature type="transmembrane region" description="Helical" evidence="7">
    <location>
        <begin position="86"/>
        <end position="107"/>
    </location>
</feature>
<dbReference type="PANTHER" id="PTHR11101">
    <property type="entry name" value="PHOSPHATE TRANSPORTER"/>
    <property type="match status" value="1"/>
</dbReference>
<keyword evidence="2 7" id="KW-0813">Transport</keyword>
<keyword evidence="3 7" id="KW-0592">Phosphate transport</keyword>
<evidence type="ECO:0000313" key="8">
    <source>
        <dbReference type="EMBL" id="KAJ4313069.1"/>
    </source>
</evidence>
<feature type="transmembrane region" description="Helical" evidence="7">
    <location>
        <begin position="7"/>
        <end position="26"/>
    </location>
</feature>
<dbReference type="EMBL" id="JAPEUR010000269">
    <property type="protein sequence ID" value="KAJ4313069.1"/>
    <property type="molecule type" value="Genomic_DNA"/>
</dbReference>
<feature type="transmembrane region" description="Helical" evidence="7">
    <location>
        <begin position="153"/>
        <end position="177"/>
    </location>
</feature>
<feature type="transmembrane region" description="Helical" evidence="7">
    <location>
        <begin position="225"/>
        <end position="251"/>
    </location>
</feature>
<comment type="caution">
    <text evidence="8">The sequence shown here is derived from an EMBL/GenBank/DDBJ whole genome shotgun (WGS) entry which is preliminary data.</text>
</comment>